<dbReference type="PROSITE" id="PS52012">
    <property type="entry name" value="CFEM"/>
    <property type="match status" value="1"/>
</dbReference>
<dbReference type="AlphaFoldDB" id="A0A1M2VEC3"/>
<dbReference type="Pfam" id="PF05730">
    <property type="entry name" value="CFEM"/>
    <property type="match status" value="1"/>
</dbReference>
<evidence type="ECO:0000256" key="2">
    <source>
        <dbReference type="ARBA" id="ARBA00004613"/>
    </source>
</evidence>
<evidence type="ECO:0000259" key="15">
    <source>
        <dbReference type="PROSITE" id="PS52012"/>
    </source>
</evidence>
<dbReference type="InterPro" id="IPR008427">
    <property type="entry name" value="Extracellular_membr_CFEM_dom"/>
</dbReference>
<evidence type="ECO:0000256" key="3">
    <source>
        <dbReference type="ARBA" id="ARBA00010031"/>
    </source>
</evidence>
<evidence type="ECO:0000256" key="13">
    <source>
        <dbReference type="ARBA" id="ARBA00023288"/>
    </source>
</evidence>
<keyword evidence="4" id="KW-1003">Cell membrane</keyword>
<dbReference type="OMA" id="NSISCCV"/>
<protein>
    <recommendedName>
        <fullName evidence="15">CFEM domain-containing protein</fullName>
    </recommendedName>
</protein>
<dbReference type="Proteomes" id="UP000184267">
    <property type="component" value="Unassembled WGS sequence"/>
</dbReference>
<evidence type="ECO:0000256" key="8">
    <source>
        <dbReference type="ARBA" id="ARBA00022729"/>
    </source>
</evidence>
<keyword evidence="12" id="KW-0325">Glycoprotein</keyword>
<evidence type="ECO:0000313" key="16">
    <source>
        <dbReference type="EMBL" id="OJT05930.1"/>
    </source>
</evidence>
<feature type="signal peptide" evidence="14">
    <location>
        <begin position="1"/>
        <end position="18"/>
    </location>
</feature>
<dbReference type="PANTHER" id="PTHR37928:SF2">
    <property type="entry name" value="GPI ANCHORED CFEM DOMAIN PROTEIN (AFU_ORTHOLOGUE AFUA_6G10580)"/>
    <property type="match status" value="1"/>
</dbReference>
<evidence type="ECO:0000256" key="14">
    <source>
        <dbReference type="SAM" id="SignalP"/>
    </source>
</evidence>
<gene>
    <name evidence="16" type="ORF">TRAPUB_3220</name>
</gene>
<keyword evidence="8 14" id="KW-0732">Signal</keyword>
<dbReference type="SMART" id="SM00747">
    <property type="entry name" value="CFEM"/>
    <property type="match status" value="1"/>
</dbReference>
<dbReference type="EMBL" id="MNAD01001365">
    <property type="protein sequence ID" value="OJT05930.1"/>
    <property type="molecule type" value="Genomic_DNA"/>
</dbReference>
<feature type="chain" id="PRO_5013245344" description="CFEM domain-containing protein" evidence="14">
    <location>
        <begin position="19"/>
        <end position="152"/>
    </location>
</feature>
<proteinExistence type="inferred from homology"/>
<accession>A0A1M2VEC3</accession>
<keyword evidence="6" id="KW-0349">Heme</keyword>
<dbReference type="GO" id="GO:0005576">
    <property type="term" value="C:extracellular region"/>
    <property type="evidence" value="ECO:0007669"/>
    <property type="project" value="UniProtKB-SubCell"/>
</dbReference>
<keyword evidence="5" id="KW-0964">Secreted</keyword>
<reference evidence="16 17" key="1">
    <citation type="submission" date="2016-10" db="EMBL/GenBank/DDBJ databases">
        <title>Genome sequence of the basidiomycete white-rot fungus Trametes pubescens.</title>
        <authorList>
            <person name="Makela M.R."/>
            <person name="Granchi Z."/>
            <person name="Peng M."/>
            <person name="De Vries R.P."/>
            <person name="Grigoriev I."/>
            <person name="Riley R."/>
            <person name="Hilden K."/>
        </authorList>
    </citation>
    <scope>NUCLEOTIDE SEQUENCE [LARGE SCALE GENOMIC DNA]</scope>
    <source>
        <strain evidence="16 17">FBCC735</strain>
    </source>
</reference>
<evidence type="ECO:0000256" key="1">
    <source>
        <dbReference type="ARBA" id="ARBA00004609"/>
    </source>
</evidence>
<dbReference type="InterPro" id="IPR051735">
    <property type="entry name" value="CFEM_domain"/>
</dbReference>
<evidence type="ECO:0000256" key="6">
    <source>
        <dbReference type="ARBA" id="ARBA00022617"/>
    </source>
</evidence>
<evidence type="ECO:0000313" key="17">
    <source>
        <dbReference type="Proteomes" id="UP000184267"/>
    </source>
</evidence>
<name>A0A1M2VEC3_TRAPU</name>
<evidence type="ECO:0000256" key="9">
    <source>
        <dbReference type="ARBA" id="ARBA00023004"/>
    </source>
</evidence>
<dbReference type="PANTHER" id="PTHR37928">
    <property type="entry name" value="CFEM DOMAIN PROTEIN (AFU_ORTHOLOGUE AFUA_6G14090)"/>
    <property type="match status" value="1"/>
</dbReference>
<evidence type="ECO:0000256" key="5">
    <source>
        <dbReference type="ARBA" id="ARBA00022525"/>
    </source>
</evidence>
<evidence type="ECO:0000256" key="11">
    <source>
        <dbReference type="ARBA" id="ARBA00023157"/>
    </source>
</evidence>
<keyword evidence="17" id="KW-1185">Reference proteome</keyword>
<sequence>MRCSAILTLAAAVASVSAAGLNRRQASYPACAISCIQNADFGTCDPVDDACLCKSDAFVQGTTTCIAGACSGSDLQQAESAAQSACEAVGVTLSSAPAATSTAPASSASATASASVTSTSAAAPSQTSNAASSRGVNALAALAAVGAAALAL</sequence>
<keyword evidence="7" id="KW-0479">Metal-binding</keyword>
<evidence type="ECO:0000256" key="4">
    <source>
        <dbReference type="ARBA" id="ARBA00022475"/>
    </source>
</evidence>
<evidence type="ECO:0000256" key="7">
    <source>
        <dbReference type="ARBA" id="ARBA00022723"/>
    </source>
</evidence>
<organism evidence="16 17">
    <name type="scientific">Trametes pubescens</name>
    <name type="common">White-rot fungus</name>
    <dbReference type="NCBI Taxonomy" id="154538"/>
    <lineage>
        <taxon>Eukaryota</taxon>
        <taxon>Fungi</taxon>
        <taxon>Dikarya</taxon>
        <taxon>Basidiomycota</taxon>
        <taxon>Agaricomycotina</taxon>
        <taxon>Agaricomycetes</taxon>
        <taxon>Polyporales</taxon>
        <taxon>Polyporaceae</taxon>
        <taxon>Trametes</taxon>
    </lineage>
</organism>
<comment type="subcellular location">
    <subcellularLocation>
        <location evidence="1">Cell membrane</location>
        <topology evidence="1">Lipid-anchor</topology>
        <topology evidence="1">GPI-anchor</topology>
    </subcellularLocation>
    <subcellularLocation>
        <location evidence="2">Secreted</location>
    </subcellularLocation>
</comment>
<evidence type="ECO:0000256" key="10">
    <source>
        <dbReference type="ARBA" id="ARBA00023136"/>
    </source>
</evidence>
<dbReference type="STRING" id="154538.A0A1M2VEC3"/>
<comment type="caution">
    <text evidence="16">The sequence shown here is derived from an EMBL/GenBank/DDBJ whole genome shotgun (WGS) entry which is preliminary data.</text>
</comment>
<keyword evidence="10" id="KW-0472">Membrane</keyword>
<dbReference type="GO" id="GO:0005886">
    <property type="term" value="C:plasma membrane"/>
    <property type="evidence" value="ECO:0007669"/>
    <property type="project" value="UniProtKB-SubCell"/>
</dbReference>
<comment type="similarity">
    <text evidence="3">Belongs to the RBT5 family.</text>
</comment>
<evidence type="ECO:0000256" key="12">
    <source>
        <dbReference type="ARBA" id="ARBA00023180"/>
    </source>
</evidence>
<dbReference type="OrthoDB" id="3065412at2759"/>
<feature type="domain" description="CFEM" evidence="15">
    <location>
        <begin position="1"/>
        <end position="111"/>
    </location>
</feature>
<keyword evidence="11" id="KW-1015">Disulfide bond</keyword>
<keyword evidence="13" id="KW-0449">Lipoprotein</keyword>
<keyword evidence="9" id="KW-0408">Iron</keyword>
<dbReference type="GO" id="GO:0046872">
    <property type="term" value="F:metal ion binding"/>
    <property type="evidence" value="ECO:0007669"/>
    <property type="project" value="UniProtKB-KW"/>
</dbReference>